<keyword evidence="4" id="KW-0997">Cell inner membrane</keyword>
<dbReference type="GO" id="GO:0000103">
    <property type="term" value="P:sulfate assimilation"/>
    <property type="evidence" value="ECO:0007669"/>
    <property type="project" value="TreeGrafter"/>
</dbReference>
<evidence type="ECO:0000313" key="13">
    <source>
        <dbReference type="Proteomes" id="UP001142325"/>
    </source>
</evidence>
<proteinExistence type="predicted"/>
<keyword evidence="9 11" id="KW-0472">Membrane</keyword>
<dbReference type="GO" id="GO:0009675">
    <property type="term" value="F:high-affinity sulfate:proton symporter activity"/>
    <property type="evidence" value="ECO:0007669"/>
    <property type="project" value="TreeGrafter"/>
</dbReference>
<protein>
    <submittedName>
        <fullName evidence="12">Membrane protein</fullName>
    </submittedName>
</protein>
<accession>A0A9W6HRS4</accession>
<evidence type="ECO:0000256" key="1">
    <source>
        <dbReference type="ARBA" id="ARBA00004141"/>
    </source>
</evidence>
<comment type="subcellular location">
    <subcellularLocation>
        <location evidence="1">Membrane</location>
        <topology evidence="1">Multi-pass membrane protein</topology>
    </subcellularLocation>
</comment>
<comment type="caution">
    <text evidence="12">The sequence shown here is derived from an EMBL/GenBank/DDBJ whole genome shotgun (WGS) entry which is preliminary data.</text>
</comment>
<evidence type="ECO:0000256" key="4">
    <source>
        <dbReference type="ARBA" id="ARBA00022519"/>
    </source>
</evidence>
<keyword evidence="2" id="KW-0813">Transport</keyword>
<feature type="transmembrane region" description="Helical" evidence="11">
    <location>
        <begin position="217"/>
        <end position="238"/>
    </location>
</feature>
<reference evidence="12" key="2">
    <citation type="submission" date="2023-01" db="EMBL/GenBank/DDBJ databases">
        <authorList>
            <person name="Sun Q."/>
            <person name="Evtushenko L."/>
        </authorList>
    </citation>
    <scope>NUCLEOTIDE SEQUENCE</scope>
    <source>
        <strain evidence="12">VKM Ac-1958</strain>
    </source>
</reference>
<feature type="transmembrane region" description="Helical" evidence="11">
    <location>
        <begin position="77"/>
        <end position="102"/>
    </location>
</feature>
<dbReference type="PANTHER" id="PTHR37468">
    <property type="entry name" value="SULFATE TRANSPORTER CYSZ"/>
    <property type="match status" value="1"/>
</dbReference>
<evidence type="ECO:0000256" key="7">
    <source>
        <dbReference type="ARBA" id="ARBA00022989"/>
    </source>
</evidence>
<dbReference type="RefSeq" id="WP_239526622.1">
    <property type="nucleotide sequence ID" value="NZ_BAAAUM010000001.1"/>
</dbReference>
<feature type="region of interest" description="Disordered" evidence="10">
    <location>
        <begin position="247"/>
        <end position="272"/>
    </location>
</feature>
<keyword evidence="13" id="KW-1185">Reference proteome</keyword>
<dbReference type="PANTHER" id="PTHR37468:SF1">
    <property type="entry name" value="SULFATE TRANSPORTER CYSZ"/>
    <property type="match status" value="1"/>
</dbReference>
<keyword evidence="8" id="KW-0764">Sulfate transport</keyword>
<dbReference type="Pfam" id="PF07264">
    <property type="entry name" value="EI24"/>
    <property type="match status" value="1"/>
</dbReference>
<feature type="compositionally biased region" description="Low complexity" evidence="10">
    <location>
        <begin position="247"/>
        <end position="261"/>
    </location>
</feature>
<evidence type="ECO:0000256" key="8">
    <source>
        <dbReference type="ARBA" id="ARBA00023032"/>
    </source>
</evidence>
<dbReference type="AlphaFoldDB" id="A0A9W6HRS4"/>
<feature type="transmembrane region" description="Helical" evidence="11">
    <location>
        <begin position="26"/>
        <end position="47"/>
    </location>
</feature>
<evidence type="ECO:0000256" key="9">
    <source>
        <dbReference type="ARBA" id="ARBA00023136"/>
    </source>
</evidence>
<evidence type="ECO:0000256" key="6">
    <source>
        <dbReference type="ARBA" id="ARBA00022692"/>
    </source>
</evidence>
<dbReference type="InterPro" id="IPR059112">
    <property type="entry name" value="CysZ/EI24"/>
</dbReference>
<dbReference type="EMBL" id="BSET01000001">
    <property type="protein sequence ID" value="GLK01454.1"/>
    <property type="molecule type" value="Genomic_DNA"/>
</dbReference>
<reference evidence="12" key="1">
    <citation type="journal article" date="2014" name="Int. J. Syst. Evol. Microbiol.">
        <title>Complete genome sequence of Corynebacterium casei LMG S-19264T (=DSM 44701T), isolated from a smear-ripened cheese.</title>
        <authorList>
            <consortium name="US DOE Joint Genome Institute (JGI-PGF)"/>
            <person name="Walter F."/>
            <person name="Albersmeier A."/>
            <person name="Kalinowski J."/>
            <person name="Ruckert C."/>
        </authorList>
    </citation>
    <scope>NUCLEOTIDE SEQUENCE</scope>
    <source>
        <strain evidence="12">VKM Ac-1958</strain>
    </source>
</reference>
<sequence>MTLITEFFAGVRMLLRGFAYWKQRPALMALGLLPAAIAFAALVTALVPLTLNLGPLSDAITPFADGWIIGWRTALRIAVGFVVFVAALALSAALFSALALIIGDPFYQRIWRAVEGDLGAPLPTGEGSFWSTVNEGIRLVLTGTLVAVLVLLIGLVPVVGGALAAVGGVFLTGRVLARELTGRAFDARDLAGTVRGDLLRASRARVLGFGVATQLCFLVPLGAVLTMPAAVAGATMLARSILDRAASAPSPTSSDATSGAPSPSPTDQSADA</sequence>
<gene>
    <name evidence="12" type="ORF">GCM10017596_11690</name>
</gene>
<evidence type="ECO:0000256" key="2">
    <source>
        <dbReference type="ARBA" id="ARBA00022448"/>
    </source>
</evidence>
<keyword evidence="6 11" id="KW-0812">Transmembrane</keyword>
<evidence type="ECO:0000313" key="12">
    <source>
        <dbReference type="EMBL" id="GLK01454.1"/>
    </source>
</evidence>
<evidence type="ECO:0000256" key="3">
    <source>
        <dbReference type="ARBA" id="ARBA00022475"/>
    </source>
</evidence>
<keyword evidence="3" id="KW-1003">Cell membrane</keyword>
<evidence type="ECO:0000256" key="5">
    <source>
        <dbReference type="ARBA" id="ARBA00022605"/>
    </source>
</evidence>
<name>A0A9W6HRS4_9MICO</name>
<dbReference type="GO" id="GO:0005886">
    <property type="term" value="C:plasma membrane"/>
    <property type="evidence" value="ECO:0007669"/>
    <property type="project" value="TreeGrafter"/>
</dbReference>
<keyword evidence="7 11" id="KW-1133">Transmembrane helix</keyword>
<dbReference type="InterPro" id="IPR050480">
    <property type="entry name" value="CysZ-like"/>
</dbReference>
<organism evidence="12 13">
    <name type="scientific">Microbacterium keratanolyticum</name>
    <dbReference type="NCBI Taxonomy" id="67574"/>
    <lineage>
        <taxon>Bacteria</taxon>
        <taxon>Bacillati</taxon>
        <taxon>Actinomycetota</taxon>
        <taxon>Actinomycetes</taxon>
        <taxon>Micrococcales</taxon>
        <taxon>Microbacteriaceae</taxon>
        <taxon>Microbacterium</taxon>
    </lineage>
</organism>
<evidence type="ECO:0000256" key="11">
    <source>
        <dbReference type="SAM" id="Phobius"/>
    </source>
</evidence>
<keyword evidence="5" id="KW-0028">Amino-acid biosynthesis</keyword>
<dbReference type="GO" id="GO:0019344">
    <property type="term" value="P:cysteine biosynthetic process"/>
    <property type="evidence" value="ECO:0007669"/>
    <property type="project" value="TreeGrafter"/>
</dbReference>
<dbReference type="Proteomes" id="UP001142325">
    <property type="component" value="Unassembled WGS sequence"/>
</dbReference>
<feature type="transmembrane region" description="Helical" evidence="11">
    <location>
        <begin position="145"/>
        <end position="171"/>
    </location>
</feature>
<evidence type="ECO:0000256" key="10">
    <source>
        <dbReference type="SAM" id="MobiDB-lite"/>
    </source>
</evidence>